<sequence length="269" mass="29095">MNKAILLGTTGLAAAFAMLAIGFAAGKTGTASDDPPRPQIVAEAGLDRGKVEQIVRDYLLANPEVMLEVQTALEDKQKQELQLAALKVIDDSKNEIFNSVHDGVVGNPNGKITIVEFYDYNCGFCKRALQDMVDLTKSNPDLRFVLKEFPILGPDSQKAHMVSQAFLKLMPDKYGEFHNALLGGQGRATEESAIRLAVSLGANEAQLRDAMNDPQIRETFASTYELANRLSITGTPSYVVGKEVVYGALGRDVLAERIAEATACLEASC</sequence>
<dbReference type="InterPro" id="IPR013766">
    <property type="entry name" value="Thioredoxin_domain"/>
</dbReference>
<evidence type="ECO:0000313" key="4">
    <source>
        <dbReference type="Proteomes" id="UP000680348"/>
    </source>
</evidence>
<dbReference type="PROSITE" id="PS51352">
    <property type="entry name" value="THIOREDOXIN_2"/>
    <property type="match status" value="1"/>
</dbReference>
<feature type="domain" description="Thioredoxin" evidence="2">
    <location>
        <begin position="72"/>
        <end position="263"/>
    </location>
</feature>
<dbReference type="Pfam" id="PF01323">
    <property type="entry name" value="DSBA"/>
    <property type="match status" value="1"/>
</dbReference>
<evidence type="ECO:0000259" key="2">
    <source>
        <dbReference type="PROSITE" id="PS51352"/>
    </source>
</evidence>
<dbReference type="InterPro" id="IPR036249">
    <property type="entry name" value="Thioredoxin-like_sf"/>
</dbReference>
<evidence type="ECO:0000313" key="3">
    <source>
        <dbReference type="EMBL" id="MBS3652165.1"/>
    </source>
</evidence>
<dbReference type="AlphaFoldDB" id="A0A942E6H0"/>
<organism evidence="3 4">
    <name type="scientific">Pseudaminobacter soli</name>
    <name type="common">ex Zhang et al. 2022</name>
    <dbReference type="NCBI Taxonomy" id="2831468"/>
    <lineage>
        <taxon>Bacteria</taxon>
        <taxon>Pseudomonadati</taxon>
        <taxon>Pseudomonadota</taxon>
        <taxon>Alphaproteobacteria</taxon>
        <taxon>Hyphomicrobiales</taxon>
        <taxon>Phyllobacteriaceae</taxon>
        <taxon>Pseudaminobacter</taxon>
    </lineage>
</organism>
<dbReference type="InterPro" id="IPR051470">
    <property type="entry name" value="Thiol:disulfide_interchange"/>
</dbReference>
<dbReference type="Pfam" id="PF18312">
    <property type="entry name" value="ScsC_N"/>
    <property type="match status" value="1"/>
</dbReference>
<dbReference type="InterPro" id="IPR041205">
    <property type="entry name" value="ScsC_N"/>
</dbReference>
<feature type="chain" id="PRO_5036702518" evidence="1">
    <location>
        <begin position="25"/>
        <end position="269"/>
    </location>
</feature>
<dbReference type="Gene3D" id="3.40.30.10">
    <property type="entry name" value="Glutaredoxin"/>
    <property type="match status" value="1"/>
</dbReference>
<comment type="caution">
    <text evidence="3">The sequence shown here is derived from an EMBL/GenBank/DDBJ whole genome shotgun (WGS) entry which is preliminary data.</text>
</comment>
<dbReference type="CDD" id="cd03023">
    <property type="entry name" value="DsbA_Com1_like"/>
    <property type="match status" value="1"/>
</dbReference>
<dbReference type="PANTHER" id="PTHR35272">
    <property type="entry name" value="THIOL:DISULFIDE INTERCHANGE PROTEIN DSBC-RELATED"/>
    <property type="match status" value="1"/>
</dbReference>
<evidence type="ECO:0000256" key="1">
    <source>
        <dbReference type="SAM" id="SignalP"/>
    </source>
</evidence>
<protein>
    <submittedName>
        <fullName evidence="3">DsbA family protein</fullName>
    </submittedName>
</protein>
<dbReference type="EMBL" id="JAGWCR010000020">
    <property type="protein sequence ID" value="MBS3652165.1"/>
    <property type="molecule type" value="Genomic_DNA"/>
</dbReference>
<keyword evidence="1" id="KW-0732">Signal</keyword>
<dbReference type="SUPFAM" id="SSF52833">
    <property type="entry name" value="Thioredoxin-like"/>
    <property type="match status" value="1"/>
</dbReference>
<dbReference type="InterPro" id="IPR001853">
    <property type="entry name" value="DSBA-like_thioredoxin_dom"/>
</dbReference>
<feature type="signal peptide" evidence="1">
    <location>
        <begin position="1"/>
        <end position="24"/>
    </location>
</feature>
<proteinExistence type="predicted"/>
<dbReference type="GO" id="GO:0016491">
    <property type="term" value="F:oxidoreductase activity"/>
    <property type="evidence" value="ECO:0007669"/>
    <property type="project" value="InterPro"/>
</dbReference>
<reference evidence="3" key="1">
    <citation type="submission" date="2021-04" db="EMBL/GenBank/DDBJ databases">
        <title>Pseudaminobacter soli sp. nov., isolated from paddy soil contaminated by heavy metals.</title>
        <authorList>
            <person name="Zhang K."/>
        </authorList>
    </citation>
    <scope>NUCLEOTIDE SEQUENCE</scope>
    <source>
        <strain evidence="3">19-2017</strain>
    </source>
</reference>
<accession>A0A942E6H0</accession>
<dbReference type="Proteomes" id="UP000680348">
    <property type="component" value="Unassembled WGS sequence"/>
</dbReference>
<gene>
    <name evidence="3" type="ORF">KEU06_26570</name>
</gene>
<name>A0A942E6H0_9HYPH</name>
<keyword evidence="4" id="KW-1185">Reference proteome</keyword>
<dbReference type="PANTHER" id="PTHR35272:SF3">
    <property type="entry name" value="THIOL:DISULFIDE INTERCHANGE PROTEIN DSBC"/>
    <property type="match status" value="1"/>
</dbReference>
<dbReference type="RefSeq" id="WP_188257719.1">
    <property type="nucleotide sequence ID" value="NZ_JABVCF010000020.1"/>
</dbReference>